<evidence type="ECO:0000256" key="10">
    <source>
        <dbReference type="ARBA" id="ARBA00023303"/>
    </source>
</evidence>
<evidence type="ECO:0000256" key="2">
    <source>
        <dbReference type="ARBA" id="ARBA00022448"/>
    </source>
</evidence>
<proteinExistence type="inferred from homology"/>
<evidence type="ECO:0000256" key="7">
    <source>
        <dbReference type="ARBA" id="ARBA00022989"/>
    </source>
</evidence>
<evidence type="ECO:0000256" key="12">
    <source>
        <dbReference type="RuleBase" id="RU003822"/>
    </source>
</evidence>
<evidence type="ECO:0000259" key="15">
    <source>
        <dbReference type="Pfam" id="PF17655"/>
    </source>
</evidence>
<protein>
    <submittedName>
        <fullName evidence="16">Uncharacterized protein</fullName>
    </submittedName>
</protein>
<dbReference type="InterPro" id="IPR040445">
    <property type="entry name" value="Kir_TM"/>
</dbReference>
<evidence type="ECO:0000313" key="16">
    <source>
        <dbReference type="EMBL" id="CAL4067485.1"/>
    </source>
</evidence>
<evidence type="ECO:0000256" key="3">
    <source>
        <dbReference type="ARBA" id="ARBA00022538"/>
    </source>
</evidence>
<evidence type="ECO:0000256" key="4">
    <source>
        <dbReference type="ARBA" id="ARBA00022692"/>
    </source>
</evidence>
<dbReference type="PANTHER" id="PTHR11767:SF102">
    <property type="entry name" value="INWARDLY RECTIFYING POTASSIUM CHANNEL 1, ISOFORM F"/>
    <property type="match status" value="1"/>
</dbReference>
<dbReference type="InterPro" id="IPR041647">
    <property type="entry name" value="IRK_C"/>
</dbReference>
<evidence type="ECO:0000256" key="8">
    <source>
        <dbReference type="ARBA" id="ARBA00023065"/>
    </source>
</evidence>
<feature type="transmembrane region" description="Helical" evidence="13">
    <location>
        <begin position="96"/>
        <end position="119"/>
    </location>
</feature>
<keyword evidence="17" id="KW-1185">Reference proteome</keyword>
<keyword evidence="9 13" id="KW-0472">Membrane</keyword>
<feature type="transmembrane region" description="Helical" evidence="13">
    <location>
        <begin position="172"/>
        <end position="196"/>
    </location>
</feature>
<evidence type="ECO:0000313" key="17">
    <source>
        <dbReference type="Proteomes" id="UP001497623"/>
    </source>
</evidence>
<dbReference type="SUPFAM" id="SSF81296">
    <property type="entry name" value="E set domains"/>
    <property type="match status" value="1"/>
</dbReference>
<dbReference type="AlphaFoldDB" id="A0AAV2Q1G0"/>
<sequence>MEGSDTDVGLQKLMSNGGLPTATVLQSGQQHSVQQPHPVRALPHHNLRSRLNTRRAPPELIRKSGDCNVTFNNLNKRRSRYLQDLYTTLVDVQWRWTLLVFFMAFILSWLIFAFIWYMIITVHGDKELDANSTRQPCILNVNNFAGAFLYSIETQHTIGYGARVITEECPEAVFVLCIQSITGVILQAFMVGVVFAKLTRPKQRTNTILFSRNALICLRDGSLSLVFRVGDMRKSFVIGAQIRAQVIKERTTLEGEVIPFHQYELSVGCDDTTSDLFFIWPMTIVHTINPQSPFYTMSAVDLMNEQFELVVFLEGTTESTGTTMQARYSYQPSDILWGHRFENLIYFDKSSDNYVIDFRQFNKTKEVSTPLCSGKDLDEFRAQNADPLICYSPANSEQIVCLEPEIFSQMDVRVDD</sequence>
<dbReference type="FunFam" id="2.60.40.1400:FF:000001">
    <property type="entry name" value="G protein-activated inward rectifier potassium channel 2"/>
    <property type="match status" value="1"/>
</dbReference>
<keyword evidence="10 12" id="KW-0407">Ion channel</keyword>
<keyword evidence="6 12" id="KW-0630">Potassium</keyword>
<organism evidence="16 17">
    <name type="scientific">Meganyctiphanes norvegica</name>
    <name type="common">Northern krill</name>
    <name type="synonym">Thysanopoda norvegica</name>
    <dbReference type="NCBI Taxonomy" id="48144"/>
    <lineage>
        <taxon>Eukaryota</taxon>
        <taxon>Metazoa</taxon>
        <taxon>Ecdysozoa</taxon>
        <taxon>Arthropoda</taxon>
        <taxon>Crustacea</taxon>
        <taxon>Multicrustacea</taxon>
        <taxon>Malacostraca</taxon>
        <taxon>Eumalacostraca</taxon>
        <taxon>Eucarida</taxon>
        <taxon>Euphausiacea</taxon>
        <taxon>Euphausiidae</taxon>
        <taxon>Meganyctiphanes</taxon>
    </lineage>
</organism>
<keyword evidence="8 12" id="KW-0406">Ion transport</keyword>
<feature type="non-terminal residue" evidence="16">
    <location>
        <position position="416"/>
    </location>
</feature>
<feature type="domain" description="Inward rectifier potassium channel C-terminal" evidence="15">
    <location>
        <begin position="208"/>
        <end position="380"/>
    </location>
</feature>
<keyword evidence="7 13" id="KW-1133">Transmembrane helix</keyword>
<dbReference type="SUPFAM" id="SSF81324">
    <property type="entry name" value="Voltage-gated potassium channels"/>
    <property type="match status" value="1"/>
</dbReference>
<evidence type="ECO:0000256" key="1">
    <source>
        <dbReference type="ARBA" id="ARBA00004141"/>
    </source>
</evidence>
<keyword evidence="3 12" id="KW-0633">Potassium transport</keyword>
<dbReference type="GO" id="GO:0005886">
    <property type="term" value="C:plasma membrane"/>
    <property type="evidence" value="ECO:0007669"/>
    <property type="project" value="TreeGrafter"/>
</dbReference>
<dbReference type="PANTHER" id="PTHR11767">
    <property type="entry name" value="INWARD RECTIFIER POTASSIUM CHANNEL"/>
    <property type="match status" value="1"/>
</dbReference>
<dbReference type="GO" id="GO:0005242">
    <property type="term" value="F:inward rectifier potassium channel activity"/>
    <property type="evidence" value="ECO:0007669"/>
    <property type="project" value="InterPro"/>
</dbReference>
<dbReference type="PRINTS" id="PR01320">
    <property type="entry name" value="KIRCHANNEL"/>
</dbReference>
<feature type="domain" description="Potassium channel inwardly rectifying transmembrane" evidence="14">
    <location>
        <begin position="61"/>
        <end position="201"/>
    </location>
</feature>
<dbReference type="Pfam" id="PF01007">
    <property type="entry name" value="IRK"/>
    <property type="match status" value="1"/>
</dbReference>
<dbReference type="Gene3D" id="2.60.40.1400">
    <property type="entry name" value="G protein-activated inward rectifier potassium channel 1"/>
    <property type="match status" value="1"/>
</dbReference>
<dbReference type="Gene3D" id="1.10.287.70">
    <property type="match status" value="1"/>
</dbReference>
<dbReference type="GO" id="GO:0034702">
    <property type="term" value="C:monoatomic ion channel complex"/>
    <property type="evidence" value="ECO:0007669"/>
    <property type="project" value="UniProtKB-KW"/>
</dbReference>
<comment type="subcellular location">
    <subcellularLocation>
        <location evidence="1 12">Membrane</location>
        <topology evidence="1 12">Multi-pass membrane protein</topology>
    </subcellularLocation>
</comment>
<evidence type="ECO:0000256" key="6">
    <source>
        <dbReference type="ARBA" id="ARBA00022958"/>
    </source>
</evidence>
<dbReference type="GO" id="GO:0034765">
    <property type="term" value="P:regulation of monoatomic ion transmembrane transport"/>
    <property type="evidence" value="ECO:0007669"/>
    <property type="project" value="TreeGrafter"/>
</dbReference>
<dbReference type="InterPro" id="IPR014756">
    <property type="entry name" value="Ig_E-set"/>
</dbReference>
<keyword evidence="4 12" id="KW-0812">Transmembrane</keyword>
<evidence type="ECO:0000259" key="14">
    <source>
        <dbReference type="Pfam" id="PF01007"/>
    </source>
</evidence>
<dbReference type="InterPro" id="IPR016449">
    <property type="entry name" value="K_chnl_inward-rec_Kir"/>
</dbReference>
<gene>
    <name evidence="16" type="ORF">MNOR_LOCUS6539</name>
</gene>
<comment type="catalytic activity">
    <reaction evidence="11">
        <text>K(+)(in) = K(+)(out)</text>
        <dbReference type="Rhea" id="RHEA:29463"/>
        <dbReference type="ChEBI" id="CHEBI:29103"/>
    </reaction>
</comment>
<accession>A0AAV2Q1G0</accession>
<dbReference type="Proteomes" id="UP001497623">
    <property type="component" value="Unassembled WGS sequence"/>
</dbReference>
<comment type="caution">
    <text evidence="16">The sequence shown here is derived from an EMBL/GenBank/DDBJ whole genome shotgun (WGS) entry which is preliminary data.</text>
</comment>
<evidence type="ECO:0000256" key="5">
    <source>
        <dbReference type="ARBA" id="ARBA00022882"/>
    </source>
</evidence>
<dbReference type="FunFam" id="1.10.287.70:FF:000078">
    <property type="entry name" value="Putative Inward rectifier potassium channel"/>
    <property type="match status" value="1"/>
</dbReference>
<dbReference type="InterPro" id="IPR013518">
    <property type="entry name" value="K_chnl_inward-rec_Kir_cyto"/>
</dbReference>
<dbReference type="EMBL" id="CAXKWB010002719">
    <property type="protein sequence ID" value="CAL4067485.1"/>
    <property type="molecule type" value="Genomic_DNA"/>
</dbReference>
<dbReference type="PIRSF" id="PIRSF005465">
    <property type="entry name" value="GIRK_kir"/>
    <property type="match status" value="1"/>
</dbReference>
<keyword evidence="5 12" id="KW-0851">Voltage-gated channel</keyword>
<reference evidence="16 17" key="1">
    <citation type="submission" date="2024-05" db="EMBL/GenBank/DDBJ databases">
        <authorList>
            <person name="Wallberg A."/>
        </authorList>
    </citation>
    <scope>NUCLEOTIDE SEQUENCE [LARGE SCALE GENOMIC DNA]</scope>
</reference>
<dbReference type="GO" id="GO:1990573">
    <property type="term" value="P:potassium ion import across plasma membrane"/>
    <property type="evidence" value="ECO:0007669"/>
    <property type="project" value="TreeGrafter"/>
</dbReference>
<dbReference type="Pfam" id="PF17655">
    <property type="entry name" value="IRK_C"/>
    <property type="match status" value="1"/>
</dbReference>
<evidence type="ECO:0000256" key="13">
    <source>
        <dbReference type="SAM" id="Phobius"/>
    </source>
</evidence>
<name>A0AAV2Q1G0_MEGNR</name>
<evidence type="ECO:0000256" key="11">
    <source>
        <dbReference type="ARBA" id="ARBA00034430"/>
    </source>
</evidence>
<comment type="similarity">
    <text evidence="12">Belongs to the inward rectifier-type potassium channel (TC 1.A.2.1) family.</text>
</comment>
<keyword evidence="2 12" id="KW-0813">Transport</keyword>
<evidence type="ECO:0000256" key="9">
    <source>
        <dbReference type="ARBA" id="ARBA00023136"/>
    </source>
</evidence>